<feature type="chain" id="PRO_5042539691" evidence="5">
    <location>
        <begin position="21"/>
        <end position="622"/>
    </location>
</feature>
<name>A0AAI8YFT7_9PEZI</name>
<feature type="signal peptide" evidence="5">
    <location>
        <begin position="1"/>
        <end position="20"/>
    </location>
</feature>
<dbReference type="InterPro" id="IPR000172">
    <property type="entry name" value="GMC_OxRdtase_N"/>
</dbReference>
<dbReference type="InterPro" id="IPR007867">
    <property type="entry name" value="GMC_OxRtase_C"/>
</dbReference>
<evidence type="ECO:0000259" key="6">
    <source>
        <dbReference type="PROSITE" id="PS00624"/>
    </source>
</evidence>
<comment type="similarity">
    <text evidence="1">Belongs to the GMC oxidoreductase family.</text>
</comment>
<evidence type="ECO:0000256" key="5">
    <source>
        <dbReference type="SAM" id="SignalP"/>
    </source>
</evidence>
<evidence type="ECO:0000313" key="7">
    <source>
        <dbReference type="EMBL" id="CAJ2503177.1"/>
    </source>
</evidence>
<keyword evidence="4" id="KW-0274">FAD</keyword>
<comment type="caution">
    <text evidence="7">The sequence shown here is derived from an EMBL/GenBank/DDBJ whole genome shotgun (WGS) entry which is preliminary data.</text>
</comment>
<evidence type="ECO:0000256" key="2">
    <source>
        <dbReference type="ARBA" id="ARBA00023180"/>
    </source>
</evidence>
<dbReference type="Gene3D" id="3.30.560.10">
    <property type="entry name" value="Glucose Oxidase, domain 3"/>
    <property type="match status" value="1"/>
</dbReference>
<feature type="active site" description="Proton acceptor" evidence="3">
    <location>
        <position position="602"/>
    </location>
</feature>
<accession>A0AAI8YFT7</accession>
<feature type="binding site" evidence="4">
    <location>
        <begin position="603"/>
        <end position="604"/>
    </location>
    <ligand>
        <name>FAD</name>
        <dbReference type="ChEBI" id="CHEBI:57692"/>
    </ligand>
</feature>
<feature type="binding site" evidence="4">
    <location>
        <begin position="143"/>
        <end position="146"/>
    </location>
    <ligand>
        <name>FAD</name>
        <dbReference type="ChEBI" id="CHEBI:57692"/>
    </ligand>
</feature>
<dbReference type="GO" id="GO:0050660">
    <property type="term" value="F:flavin adenine dinucleotide binding"/>
    <property type="evidence" value="ECO:0007669"/>
    <property type="project" value="InterPro"/>
</dbReference>
<evidence type="ECO:0000256" key="3">
    <source>
        <dbReference type="PIRSR" id="PIRSR000137-1"/>
    </source>
</evidence>
<dbReference type="InterPro" id="IPR012132">
    <property type="entry name" value="GMC_OxRdtase"/>
</dbReference>
<keyword evidence="4" id="KW-0285">Flavoprotein</keyword>
<organism evidence="7 8">
    <name type="scientific">Anthostomella pinea</name>
    <dbReference type="NCBI Taxonomy" id="933095"/>
    <lineage>
        <taxon>Eukaryota</taxon>
        <taxon>Fungi</taxon>
        <taxon>Dikarya</taxon>
        <taxon>Ascomycota</taxon>
        <taxon>Pezizomycotina</taxon>
        <taxon>Sordariomycetes</taxon>
        <taxon>Xylariomycetidae</taxon>
        <taxon>Xylariales</taxon>
        <taxon>Xylariaceae</taxon>
        <taxon>Anthostomella</taxon>
    </lineage>
</organism>
<dbReference type="InterPro" id="IPR036188">
    <property type="entry name" value="FAD/NAD-bd_sf"/>
</dbReference>
<keyword evidence="5" id="KW-0732">Signal</keyword>
<dbReference type="EMBL" id="CAUWAG010000004">
    <property type="protein sequence ID" value="CAJ2503177.1"/>
    <property type="molecule type" value="Genomic_DNA"/>
</dbReference>
<dbReference type="Pfam" id="PF00732">
    <property type="entry name" value="GMC_oxred_N"/>
    <property type="match status" value="1"/>
</dbReference>
<dbReference type="Proteomes" id="UP001295740">
    <property type="component" value="Unassembled WGS sequence"/>
</dbReference>
<evidence type="ECO:0000256" key="1">
    <source>
        <dbReference type="ARBA" id="ARBA00010790"/>
    </source>
</evidence>
<reference evidence="7" key="1">
    <citation type="submission" date="2023-10" db="EMBL/GenBank/DDBJ databases">
        <authorList>
            <person name="Hackl T."/>
        </authorList>
    </citation>
    <scope>NUCLEOTIDE SEQUENCE</scope>
</reference>
<dbReference type="SUPFAM" id="SSF51905">
    <property type="entry name" value="FAD/NAD(P)-binding domain"/>
    <property type="match status" value="1"/>
</dbReference>
<dbReference type="Pfam" id="PF05199">
    <property type="entry name" value="GMC_oxred_C"/>
    <property type="match status" value="1"/>
</dbReference>
<evidence type="ECO:0000256" key="4">
    <source>
        <dbReference type="PIRSR" id="PIRSR000137-2"/>
    </source>
</evidence>
<gene>
    <name evidence="7" type="ORF">KHLLAP_LOCUS3645</name>
</gene>
<protein>
    <submittedName>
        <fullName evidence="7">Uu.00g105710.m01.CDS01</fullName>
    </submittedName>
</protein>
<sequence>MSFGLKAVSLTALAAGAVFGTPIDSPKLQARRLLGSSFGVAGDDATFDYVIVGGGTAGLTLATRLVEQQAGSVAVVEAGTFYEIGNGNLSQVPGNDGAFTGKGVTDWQPLIDWGYLTTPQAGAYNATLHYTQGKTLGGSSARNFMVYQRGTEGSYQMWADQVGDDSYEWANFLPWFEKSVNFSEPNMEKRPANSTPVYDAAVLGNRGPLSVSYTNYPQVLATWAVKGLEKIGLSIIDGLNSGKLIGQSYGTFTIDGDTMIRSSSETAFLRQGLDNPDLTVYQLALAKKILFDDDKKATGVVVDTEGLEYTLSARKEVIVSAGTFGSPQLLLVSGVGPAETLTQYDIPVIADRPGVGQGMQDHIYFGISYRVIAPTFSSLLIPSYVAEQAELFNTNATGIFTNPTADVLAWEKIPEPLRSGMSSSTLAALAEYPDDWPEAEYISLGSYLGTDVDSRRGDPGDGYNYGTLVVAVVAPRSRGFVSISSADTSVHPIINPNHFTDQTDVDVGVAAFKRAREFWATDVMQEFVIGGESYPGANFTTDAQIEDVIRRSYNAIYHASCTNAMGKEDNPMAVVDTQGRVYGVESLRVVDASALPLLPPGHPQSTIYAMTEKIACDMSGNC</sequence>
<dbReference type="PIRSF" id="PIRSF000137">
    <property type="entry name" value="Alcohol_oxidase"/>
    <property type="match status" value="1"/>
</dbReference>
<dbReference type="SUPFAM" id="SSF54373">
    <property type="entry name" value="FAD-linked reductases, C-terminal domain"/>
    <property type="match status" value="1"/>
</dbReference>
<keyword evidence="2" id="KW-0325">Glycoprotein</keyword>
<dbReference type="AlphaFoldDB" id="A0AAI8YFT7"/>
<proteinExistence type="inferred from homology"/>
<dbReference type="PANTHER" id="PTHR11552">
    <property type="entry name" value="GLUCOSE-METHANOL-CHOLINE GMC OXIDOREDUCTASE"/>
    <property type="match status" value="1"/>
</dbReference>
<dbReference type="PANTHER" id="PTHR11552:SF138">
    <property type="entry name" value="DEHYDROGENASE PKFF-RELATED"/>
    <property type="match status" value="1"/>
</dbReference>
<feature type="active site" description="Proton donor" evidence="3">
    <location>
        <position position="558"/>
    </location>
</feature>
<dbReference type="GO" id="GO:0044550">
    <property type="term" value="P:secondary metabolite biosynthetic process"/>
    <property type="evidence" value="ECO:0007669"/>
    <property type="project" value="TreeGrafter"/>
</dbReference>
<dbReference type="GO" id="GO:0016614">
    <property type="term" value="F:oxidoreductase activity, acting on CH-OH group of donors"/>
    <property type="evidence" value="ECO:0007669"/>
    <property type="project" value="InterPro"/>
</dbReference>
<comment type="cofactor">
    <cofactor evidence="4">
        <name>FAD</name>
        <dbReference type="ChEBI" id="CHEBI:57692"/>
    </cofactor>
</comment>
<evidence type="ECO:0000313" key="8">
    <source>
        <dbReference type="Proteomes" id="UP001295740"/>
    </source>
</evidence>
<keyword evidence="8" id="KW-1185">Reference proteome</keyword>
<dbReference type="PROSITE" id="PS00624">
    <property type="entry name" value="GMC_OXRED_2"/>
    <property type="match status" value="1"/>
</dbReference>
<dbReference type="Gene3D" id="3.50.50.60">
    <property type="entry name" value="FAD/NAD(P)-binding domain"/>
    <property type="match status" value="1"/>
</dbReference>
<feature type="domain" description="Glucose-methanol-choline oxidoreductase N-terminal" evidence="6">
    <location>
        <begin position="322"/>
        <end position="336"/>
    </location>
</feature>